<sequence>MKTILSILLGVTSLSALAQHNNPFDAMPAHLKAIFEKQMSKQVVYKTTGSAQRLVGYSKYSFPGNTMTDTMHASFSGGRGDAFRDFIDNLYASGGSNNSQPDAVWETILPSNFKTIDREYLYDNQNHAVKTIDHKNQYNLVQTYDNAGDAILTKWYDTAMTYRFSEYTTYDNQHRKVYDSVWHSGIQRYVYGANGADSGIILTWNNTAGAFRPFLMDVELTNTSGQLAFHYQYLGDTITNSWQVPTSRDSLVCNSYGFITKSFSQNYYNGQWNNTGVNVSDYSGSSSIPNYLGYFSIQNNVLVGQYQTFFTLNGVGNWTGEVRQNWNTATNSWWTSDSININYNTNDLVALVNTFRYDTSTHQYQAAPSAVETYYYEEYDPQETAVTTIQTTSPGITAYPNPVSGKLHVDGNIGSKNVSMQIIGITGVRLFNASGNWQSMNKDIDMSSFANGVYYLLITDNNGNKIAAKQIVKN</sequence>
<dbReference type="Proteomes" id="UP000248745">
    <property type="component" value="Unassembled WGS sequence"/>
</dbReference>
<evidence type="ECO:0000259" key="2">
    <source>
        <dbReference type="Pfam" id="PF18962"/>
    </source>
</evidence>
<dbReference type="OrthoDB" id="649093at2"/>
<evidence type="ECO:0000256" key="1">
    <source>
        <dbReference type="SAM" id="SignalP"/>
    </source>
</evidence>
<evidence type="ECO:0000313" key="3">
    <source>
        <dbReference type="EMBL" id="PZF74523.1"/>
    </source>
</evidence>
<proteinExistence type="predicted"/>
<gene>
    <name evidence="3" type="ORF">DN068_02810</name>
</gene>
<accession>A0A2W2C342</accession>
<keyword evidence="1" id="KW-0732">Signal</keyword>
<dbReference type="AlphaFoldDB" id="A0A2W2C342"/>
<keyword evidence="4" id="KW-1185">Reference proteome</keyword>
<feature type="domain" description="Secretion system C-terminal sorting" evidence="2">
    <location>
        <begin position="399"/>
        <end position="472"/>
    </location>
</feature>
<reference evidence="3 4" key="1">
    <citation type="submission" date="2018-06" db="EMBL/GenBank/DDBJ databases">
        <title>Mucibacter soli gen. nov., sp. nov., a new member of the family Chitinophagaceae producing mucin.</title>
        <authorList>
            <person name="Kim M.-K."/>
            <person name="Park S."/>
            <person name="Kim T.-S."/>
            <person name="Joung Y."/>
            <person name="Han J.-H."/>
            <person name="Kim S.B."/>
        </authorList>
    </citation>
    <scope>NUCLEOTIDE SEQUENCE [LARGE SCALE GENOMIC DNA]</scope>
    <source>
        <strain evidence="3 4">R1-15</strain>
    </source>
</reference>
<protein>
    <recommendedName>
        <fullName evidence="2">Secretion system C-terminal sorting domain-containing protein</fullName>
    </recommendedName>
</protein>
<comment type="caution">
    <text evidence="3">The sequence shown here is derived from an EMBL/GenBank/DDBJ whole genome shotgun (WGS) entry which is preliminary data.</text>
</comment>
<dbReference type="Pfam" id="PF18962">
    <property type="entry name" value="Por_Secre_tail"/>
    <property type="match status" value="1"/>
</dbReference>
<dbReference type="EMBL" id="QKTW01000003">
    <property type="protein sequence ID" value="PZF74523.1"/>
    <property type="molecule type" value="Genomic_DNA"/>
</dbReference>
<organism evidence="3 4">
    <name type="scientific">Taibaiella soli</name>
    <dbReference type="NCBI Taxonomy" id="1649169"/>
    <lineage>
        <taxon>Bacteria</taxon>
        <taxon>Pseudomonadati</taxon>
        <taxon>Bacteroidota</taxon>
        <taxon>Chitinophagia</taxon>
        <taxon>Chitinophagales</taxon>
        <taxon>Chitinophagaceae</taxon>
        <taxon>Taibaiella</taxon>
    </lineage>
</organism>
<dbReference type="Gene3D" id="2.40.128.720">
    <property type="match status" value="1"/>
</dbReference>
<dbReference type="NCBIfam" id="TIGR04183">
    <property type="entry name" value="Por_Secre_tail"/>
    <property type="match status" value="1"/>
</dbReference>
<evidence type="ECO:0000313" key="4">
    <source>
        <dbReference type="Proteomes" id="UP000248745"/>
    </source>
</evidence>
<dbReference type="RefSeq" id="WP_110997363.1">
    <property type="nucleotide sequence ID" value="NZ_QKTW01000003.1"/>
</dbReference>
<feature type="signal peptide" evidence="1">
    <location>
        <begin position="1"/>
        <end position="18"/>
    </location>
</feature>
<name>A0A2W2C342_9BACT</name>
<dbReference type="InterPro" id="IPR026444">
    <property type="entry name" value="Secre_tail"/>
</dbReference>
<feature type="chain" id="PRO_5016066206" description="Secretion system C-terminal sorting domain-containing protein" evidence="1">
    <location>
        <begin position="19"/>
        <end position="474"/>
    </location>
</feature>